<dbReference type="AlphaFoldDB" id="A0AAD5JJW1"/>
<keyword evidence="3" id="KW-1185">Reference proteome</keyword>
<feature type="compositionally biased region" description="Pro residues" evidence="1">
    <location>
        <begin position="18"/>
        <end position="32"/>
    </location>
</feature>
<dbReference type="Proteomes" id="UP001209540">
    <property type="component" value="Unassembled WGS sequence"/>
</dbReference>
<gene>
    <name evidence="2" type="ORF">BDA99DRAFT_544628</name>
</gene>
<reference evidence="2" key="2">
    <citation type="submission" date="2023-02" db="EMBL/GenBank/DDBJ databases">
        <authorList>
            <consortium name="DOE Joint Genome Institute"/>
            <person name="Mondo S.J."/>
            <person name="Chang Y."/>
            <person name="Wang Y."/>
            <person name="Ahrendt S."/>
            <person name="Andreopoulos W."/>
            <person name="Barry K."/>
            <person name="Beard J."/>
            <person name="Benny G.L."/>
            <person name="Blankenship S."/>
            <person name="Bonito G."/>
            <person name="Cuomo C."/>
            <person name="Desiro A."/>
            <person name="Gervers K.A."/>
            <person name="Hundley H."/>
            <person name="Kuo A."/>
            <person name="LaButti K."/>
            <person name="Lang B.F."/>
            <person name="Lipzen A."/>
            <person name="O'Donnell K."/>
            <person name="Pangilinan J."/>
            <person name="Reynolds N."/>
            <person name="Sandor L."/>
            <person name="Smith M.W."/>
            <person name="Tsang A."/>
            <person name="Grigoriev I.V."/>
            <person name="Stajich J.E."/>
            <person name="Spatafora J.W."/>
        </authorList>
    </citation>
    <scope>NUCLEOTIDE SEQUENCE</scope>
    <source>
        <strain evidence="2">RSA 2281</strain>
    </source>
</reference>
<dbReference type="EMBL" id="JAIXMP010000098">
    <property type="protein sequence ID" value="KAI9243116.1"/>
    <property type="molecule type" value="Genomic_DNA"/>
</dbReference>
<feature type="region of interest" description="Disordered" evidence="1">
    <location>
        <begin position="1"/>
        <end position="51"/>
    </location>
</feature>
<name>A0AAD5JJW1_9FUNG</name>
<evidence type="ECO:0000256" key="1">
    <source>
        <dbReference type="SAM" id="MobiDB-lite"/>
    </source>
</evidence>
<sequence length="147" mass="16430">MSSYSSRSNTPVFEASPSFPPLSTPSPLPASPHPQVMSPPQSIYSSSQDFPPLFFDESEMEVQEVEEDEHADAETVAWEGDISQIEVHLTWSNRLSRILQALARVESQLSATPGLDDMLFLMGERVRLTRLLNRIYHVPCNKGDGLK</sequence>
<feature type="compositionally biased region" description="Polar residues" evidence="1">
    <location>
        <begin position="38"/>
        <end position="49"/>
    </location>
</feature>
<evidence type="ECO:0000313" key="3">
    <source>
        <dbReference type="Proteomes" id="UP001209540"/>
    </source>
</evidence>
<organism evidence="2 3">
    <name type="scientific">Phascolomyces articulosus</name>
    <dbReference type="NCBI Taxonomy" id="60185"/>
    <lineage>
        <taxon>Eukaryota</taxon>
        <taxon>Fungi</taxon>
        <taxon>Fungi incertae sedis</taxon>
        <taxon>Mucoromycota</taxon>
        <taxon>Mucoromycotina</taxon>
        <taxon>Mucoromycetes</taxon>
        <taxon>Mucorales</taxon>
        <taxon>Lichtheimiaceae</taxon>
        <taxon>Phascolomyces</taxon>
    </lineage>
</organism>
<protein>
    <submittedName>
        <fullName evidence="2">Uncharacterized protein</fullName>
    </submittedName>
</protein>
<accession>A0AAD5JJW1</accession>
<evidence type="ECO:0000313" key="2">
    <source>
        <dbReference type="EMBL" id="KAI9243116.1"/>
    </source>
</evidence>
<feature type="compositionally biased region" description="Polar residues" evidence="1">
    <location>
        <begin position="1"/>
        <end position="11"/>
    </location>
</feature>
<comment type="caution">
    <text evidence="2">The sequence shown here is derived from an EMBL/GenBank/DDBJ whole genome shotgun (WGS) entry which is preliminary data.</text>
</comment>
<reference evidence="2" key="1">
    <citation type="journal article" date="2022" name="IScience">
        <title>Evolution of zygomycete secretomes and the origins of terrestrial fungal ecologies.</title>
        <authorList>
            <person name="Chang Y."/>
            <person name="Wang Y."/>
            <person name="Mondo S."/>
            <person name="Ahrendt S."/>
            <person name="Andreopoulos W."/>
            <person name="Barry K."/>
            <person name="Beard J."/>
            <person name="Benny G.L."/>
            <person name="Blankenship S."/>
            <person name="Bonito G."/>
            <person name="Cuomo C."/>
            <person name="Desiro A."/>
            <person name="Gervers K.A."/>
            <person name="Hundley H."/>
            <person name="Kuo A."/>
            <person name="LaButti K."/>
            <person name="Lang B.F."/>
            <person name="Lipzen A."/>
            <person name="O'Donnell K."/>
            <person name="Pangilinan J."/>
            <person name="Reynolds N."/>
            <person name="Sandor L."/>
            <person name="Smith M.E."/>
            <person name="Tsang A."/>
            <person name="Grigoriev I.V."/>
            <person name="Stajich J.E."/>
            <person name="Spatafora J.W."/>
        </authorList>
    </citation>
    <scope>NUCLEOTIDE SEQUENCE</scope>
    <source>
        <strain evidence="2">RSA 2281</strain>
    </source>
</reference>
<proteinExistence type="predicted"/>